<feature type="chain" id="PRO_5027007501" evidence="1">
    <location>
        <begin position="20"/>
        <end position="146"/>
    </location>
</feature>
<reference evidence="2 3" key="1">
    <citation type="submission" date="2019-12" db="EMBL/GenBank/DDBJ databases">
        <title>Litoreibacter badius sp. nov., a novel bacteriochlorophyll a-containing bacterium in the genus Litoreibacter.</title>
        <authorList>
            <person name="Kanamuro M."/>
            <person name="Takabe Y."/>
            <person name="Mori K."/>
            <person name="Takaichi S."/>
            <person name="Hanada S."/>
        </authorList>
    </citation>
    <scope>NUCLEOTIDE SEQUENCE [LARGE SCALE GENOMIC DNA]</scope>
    <source>
        <strain evidence="2 3">K6</strain>
    </source>
</reference>
<dbReference type="Proteomes" id="UP000436822">
    <property type="component" value="Unassembled WGS sequence"/>
</dbReference>
<evidence type="ECO:0000256" key="1">
    <source>
        <dbReference type="SAM" id="SignalP"/>
    </source>
</evidence>
<feature type="signal peptide" evidence="1">
    <location>
        <begin position="1"/>
        <end position="19"/>
    </location>
</feature>
<protein>
    <submittedName>
        <fullName evidence="2">Uncharacterized protein</fullName>
    </submittedName>
</protein>
<evidence type="ECO:0000313" key="2">
    <source>
        <dbReference type="EMBL" id="GFE66403.1"/>
    </source>
</evidence>
<dbReference type="RefSeq" id="WP_159809404.1">
    <property type="nucleotide sequence ID" value="NZ_BLJE01000004.1"/>
</dbReference>
<comment type="caution">
    <text evidence="2">The sequence shown here is derived from an EMBL/GenBank/DDBJ whole genome shotgun (WGS) entry which is preliminary data.</text>
</comment>
<sequence>MKGLIFFVMVAFCPLSVAAMDIARCDTRMQVTNVAEPWDKFTRTYANGDVRLVVIDTIEPAAGSVYLVVLSPPRDTLGRRQCRRISPVETLGFGGLNLDRVHSDYDPAVGLTVTMPAQTFDGFEFLDRQLSVVINQATGDITASLE</sequence>
<dbReference type="AlphaFoldDB" id="A0A6N6JJ63"/>
<keyword evidence="3" id="KW-1185">Reference proteome</keyword>
<name>A0A6N6JJ63_9RHOB</name>
<evidence type="ECO:0000313" key="3">
    <source>
        <dbReference type="Proteomes" id="UP000436822"/>
    </source>
</evidence>
<accession>A0A6N6JJ63</accession>
<keyword evidence="1" id="KW-0732">Signal</keyword>
<organism evidence="2 3">
    <name type="scientific">Litoreibacter roseus</name>
    <dbReference type="NCBI Taxonomy" id="2601869"/>
    <lineage>
        <taxon>Bacteria</taxon>
        <taxon>Pseudomonadati</taxon>
        <taxon>Pseudomonadota</taxon>
        <taxon>Alphaproteobacteria</taxon>
        <taxon>Rhodobacterales</taxon>
        <taxon>Roseobacteraceae</taxon>
        <taxon>Litoreibacter</taxon>
    </lineage>
</organism>
<proteinExistence type="predicted"/>
<gene>
    <name evidence="2" type="ORF">KIN_34770</name>
</gene>
<dbReference type="EMBL" id="BLJE01000004">
    <property type="protein sequence ID" value="GFE66403.1"/>
    <property type="molecule type" value="Genomic_DNA"/>
</dbReference>
<dbReference type="OrthoDB" id="7862810at2"/>